<protein>
    <submittedName>
        <fullName evidence="1">Uncharacterized protein</fullName>
    </submittedName>
</protein>
<evidence type="ECO:0000313" key="2">
    <source>
        <dbReference type="Proteomes" id="UP000683291"/>
    </source>
</evidence>
<dbReference type="EMBL" id="CP073581">
    <property type="protein sequence ID" value="QUJ76822.1"/>
    <property type="molecule type" value="Genomic_DNA"/>
</dbReference>
<dbReference type="KEGG" id="sual:KDD17_01805"/>
<sequence>MIKALSDYLSRMFSGSTDSSLAEWEATYAEDLAYLNALSRRETDADKPDAA</sequence>
<name>A0A975JE45_9RHOB</name>
<dbReference type="AlphaFoldDB" id="A0A975JE45"/>
<evidence type="ECO:0000313" key="1">
    <source>
        <dbReference type="EMBL" id="QUJ76822.1"/>
    </source>
</evidence>
<proteinExistence type="predicted"/>
<dbReference type="Proteomes" id="UP000683291">
    <property type="component" value="Chromosome 1"/>
</dbReference>
<keyword evidence="2" id="KW-1185">Reference proteome</keyword>
<gene>
    <name evidence="1" type="ORF">KDD17_01805</name>
</gene>
<reference evidence="1" key="1">
    <citation type="submission" date="2021-04" db="EMBL/GenBank/DDBJ databases">
        <title>Complete genome sequence for Sulfitobacter sp. strain JK7-1.</title>
        <authorList>
            <person name="Park S.-J."/>
        </authorList>
    </citation>
    <scope>NUCLEOTIDE SEQUENCE</scope>
    <source>
        <strain evidence="1">JK7-1</strain>
    </source>
</reference>
<organism evidence="1 2">
    <name type="scientific">Sulfitobacter albidus</name>
    <dbReference type="NCBI Taxonomy" id="2829501"/>
    <lineage>
        <taxon>Bacteria</taxon>
        <taxon>Pseudomonadati</taxon>
        <taxon>Pseudomonadota</taxon>
        <taxon>Alphaproteobacteria</taxon>
        <taxon>Rhodobacterales</taxon>
        <taxon>Roseobacteraceae</taxon>
        <taxon>Sulfitobacter</taxon>
    </lineage>
</organism>
<accession>A0A975JE45</accession>
<dbReference type="RefSeq" id="WP_212705019.1">
    <property type="nucleotide sequence ID" value="NZ_CP073581.1"/>
</dbReference>